<proteinExistence type="predicted"/>
<comment type="caution">
    <text evidence="1">The sequence shown here is derived from an EMBL/GenBank/DDBJ whole genome shotgun (WGS) entry which is preliminary data.</text>
</comment>
<dbReference type="AlphaFoldDB" id="A0A0I9S8R5"/>
<protein>
    <submittedName>
        <fullName evidence="1">Uncharacterized protein</fullName>
    </submittedName>
</protein>
<evidence type="ECO:0000313" key="1">
    <source>
        <dbReference type="EMBL" id="KFX74257.1"/>
    </source>
</evidence>
<dbReference type="PATRIC" id="fig|817.53.peg.2752"/>
<reference evidence="1" key="1">
    <citation type="book" date="2014" name="THE 24TH EUROPEAN CONGRESS OF CLINICAL MICROBIOLOGY AND INFECTIOUS DISEASES" publisher="ECCMID 2014" city="Barcelona, Spain">
        <title>Identification of resistance genes in three multidrug-resistant Bacteroides fragilis isolates by whole genome sequencing.</title>
        <editorList>
            <person name="Unknown"/>
            <person name="A."/>
        </editorList>
        <authorList>
            <person name="Sydenham T.V."/>
            <person name="Hasman H."/>
            <person name="Wang M."/>
            <person name="Soki J."/>
            <person name="Nagy E."/>
            <person name="Justesen U.S."/>
        </authorList>
    </citation>
    <scope>NUCLEOTIDE SEQUENCE</scope>
    <source>
        <strain evidence="1">DCMOUH0018B</strain>
    </source>
</reference>
<name>A0A0I9S8R5_BACFG</name>
<sequence length="448" mass="52478">MRFNEKKGKVKNHIMDRKFFTDLAQEHSLNASHFEWLGQVRHSEIVIGNDMLSGLVEFQSRLERLHVMGDDEYRGFYIEVPRPTPEEWENPDDLVASGEYGSKEEFLQDWQSSNPQEMFWLHVASFKYMERKTVRFTNRKYIRFSISNYFSYVSDNKECCNDEWSRETITRILAYLCKLLDAMIADTEGFNGYVADNLPYQQRTGRIARKDLDRIVPELRIEVTDRETTIKALKDSVTGRSVPPLETITIRQYCRYFRIAREVYLVYYLKRDASDRIYNDPQDVPEELRDVVYYNQVKFVDVEKLYDIDSPVDFMRFAKDHYGELGLSRLNVVAEDAERPGWLIAVSNSYSANAGLAIEVATALYKSGAPLIINDVDKFLKIIREEDYVRLVPDSYHNYMGYQEEGTVYELPWEYECSDNGKSPLTAGQYKEIVSLAEWQEVEKVKVP</sequence>
<gene>
    <name evidence="1" type="ORF">EE52_0213280</name>
</gene>
<reference evidence="1" key="2">
    <citation type="submission" date="2014-07" db="EMBL/GenBank/DDBJ databases">
        <title>Genetics and epidemiology of antimicrobial resistance in B. fragilis group.</title>
        <authorList>
            <person name="Sydenham T.V."/>
            <person name="Hasman H."/>
            <person name="Kemp M."/>
            <person name="Justesen U.S."/>
        </authorList>
    </citation>
    <scope>NUCLEOTIDE SEQUENCE [LARGE SCALE GENOMIC DNA]</scope>
    <source>
        <strain evidence="1">DCMOUH0018B</strain>
    </source>
</reference>
<accession>A0A0I9S8R5</accession>
<organism evidence="1">
    <name type="scientific">Bacteroides fragilis</name>
    <dbReference type="NCBI Taxonomy" id="817"/>
    <lineage>
        <taxon>Bacteria</taxon>
        <taxon>Pseudomonadati</taxon>
        <taxon>Bacteroidota</taxon>
        <taxon>Bacteroidia</taxon>
        <taxon>Bacteroidales</taxon>
        <taxon>Bacteroidaceae</taxon>
        <taxon>Bacteroides</taxon>
    </lineage>
</organism>
<dbReference type="EMBL" id="JMZZ02000152">
    <property type="protein sequence ID" value="KFX74257.1"/>
    <property type="molecule type" value="Genomic_DNA"/>
</dbReference>